<dbReference type="Proteomes" id="UP001060215">
    <property type="component" value="Chromosome 2"/>
</dbReference>
<sequence length="78" mass="9140">MSTAASPGITPNRKSRREDLTIRTHNNFLLLITRSYVLSSIVQVNIVRFMQYFNLVIRYFWPNSCLLNFLFSSILVKL</sequence>
<gene>
    <name evidence="1" type="ORF">LOK49_LG04G01995</name>
</gene>
<keyword evidence="2" id="KW-1185">Reference proteome</keyword>
<dbReference type="EMBL" id="CM045759">
    <property type="protein sequence ID" value="KAI8018794.1"/>
    <property type="molecule type" value="Genomic_DNA"/>
</dbReference>
<name>A0ACC0HZI8_9ERIC</name>
<proteinExistence type="predicted"/>
<reference evidence="1 2" key="1">
    <citation type="journal article" date="2022" name="Plant J.">
        <title>Chromosome-level genome of Camellia lanceoleosa provides a valuable resource for understanding genome evolution and self-incompatibility.</title>
        <authorList>
            <person name="Gong W."/>
            <person name="Xiao S."/>
            <person name="Wang L."/>
            <person name="Liao Z."/>
            <person name="Chang Y."/>
            <person name="Mo W."/>
            <person name="Hu G."/>
            <person name="Li W."/>
            <person name="Zhao G."/>
            <person name="Zhu H."/>
            <person name="Hu X."/>
            <person name="Ji K."/>
            <person name="Xiang X."/>
            <person name="Song Q."/>
            <person name="Yuan D."/>
            <person name="Jin S."/>
            <person name="Zhang L."/>
        </authorList>
    </citation>
    <scope>NUCLEOTIDE SEQUENCE [LARGE SCALE GENOMIC DNA]</scope>
    <source>
        <strain evidence="1">SQ_2022a</strain>
    </source>
</reference>
<accession>A0ACC0HZI8</accession>
<organism evidence="1 2">
    <name type="scientific">Camellia lanceoleosa</name>
    <dbReference type="NCBI Taxonomy" id="1840588"/>
    <lineage>
        <taxon>Eukaryota</taxon>
        <taxon>Viridiplantae</taxon>
        <taxon>Streptophyta</taxon>
        <taxon>Embryophyta</taxon>
        <taxon>Tracheophyta</taxon>
        <taxon>Spermatophyta</taxon>
        <taxon>Magnoliopsida</taxon>
        <taxon>eudicotyledons</taxon>
        <taxon>Gunneridae</taxon>
        <taxon>Pentapetalae</taxon>
        <taxon>asterids</taxon>
        <taxon>Ericales</taxon>
        <taxon>Theaceae</taxon>
        <taxon>Camellia</taxon>
    </lineage>
</organism>
<evidence type="ECO:0000313" key="2">
    <source>
        <dbReference type="Proteomes" id="UP001060215"/>
    </source>
</evidence>
<protein>
    <submittedName>
        <fullName evidence="1">Uncharacterized protein</fullName>
    </submittedName>
</protein>
<comment type="caution">
    <text evidence="1">The sequence shown here is derived from an EMBL/GenBank/DDBJ whole genome shotgun (WGS) entry which is preliminary data.</text>
</comment>
<evidence type="ECO:0000313" key="1">
    <source>
        <dbReference type="EMBL" id="KAI8018794.1"/>
    </source>
</evidence>